<dbReference type="Pfam" id="PF25344">
    <property type="entry name" value="PH_LRR1"/>
    <property type="match status" value="1"/>
</dbReference>
<dbReference type="Gene3D" id="3.80.10.10">
    <property type="entry name" value="Ribonuclease Inhibitor"/>
    <property type="match status" value="1"/>
</dbReference>
<dbReference type="AlphaFoldDB" id="A0A0K0DGC1"/>
<accession>A0A0K0DGC1</accession>
<name>A0A0K0DGC1_ANGCA</name>
<dbReference type="WBParaSite" id="ACAC_0001012401-mRNA-1">
    <property type="protein sequence ID" value="ACAC_0001012401-mRNA-1"/>
    <property type="gene ID" value="ACAC_0001012401"/>
</dbReference>
<evidence type="ECO:0000256" key="1">
    <source>
        <dbReference type="ARBA" id="ARBA00023242"/>
    </source>
</evidence>
<organism evidence="3 4">
    <name type="scientific">Angiostrongylus cantonensis</name>
    <name type="common">Rat lungworm</name>
    <dbReference type="NCBI Taxonomy" id="6313"/>
    <lineage>
        <taxon>Eukaryota</taxon>
        <taxon>Metazoa</taxon>
        <taxon>Ecdysozoa</taxon>
        <taxon>Nematoda</taxon>
        <taxon>Chromadorea</taxon>
        <taxon>Rhabditida</taxon>
        <taxon>Rhabditina</taxon>
        <taxon>Rhabditomorpha</taxon>
        <taxon>Strongyloidea</taxon>
        <taxon>Metastrongylidae</taxon>
        <taxon>Angiostrongylus</taxon>
    </lineage>
</organism>
<keyword evidence="3" id="KW-1185">Reference proteome</keyword>
<evidence type="ECO:0000313" key="4">
    <source>
        <dbReference type="WBParaSite" id="ACAC_0001012401-mRNA-1"/>
    </source>
</evidence>
<sequence length="223" mass="24896">MFVVVGTDVQGKVTQANIREIHQSHLAAGRLTLAFVQPRVSVMIMKCNPSHLQRFLDNFLAALKGDEITISALDKVKQSDFKAAPKLLRVTNRNLNSITYPPSLETLEVVALGLEFVDSRWFSLSMLSCLDLSYNSLGKASDFVKIRLVSRLKNLGFLLLQGNEIETIPWTASSLLSLCLVGVPVTDFVYETDMLHSVTMRSFACPECVERVVARLRPLPFRP</sequence>
<reference evidence="3" key="1">
    <citation type="submission" date="2012-09" db="EMBL/GenBank/DDBJ databases">
        <authorList>
            <person name="Martin A.A."/>
        </authorList>
    </citation>
    <scope>NUCLEOTIDE SEQUENCE</scope>
</reference>
<feature type="domain" description="PIF1/LRR1 pleckstrin homology" evidence="2">
    <location>
        <begin position="12"/>
        <end position="72"/>
    </location>
</feature>
<dbReference type="STRING" id="6313.A0A0K0DGC1"/>
<keyword evidence="1" id="KW-0539">Nucleus</keyword>
<evidence type="ECO:0000259" key="2">
    <source>
        <dbReference type="Pfam" id="PF25344"/>
    </source>
</evidence>
<evidence type="ECO:0000313" key="3">
    <source>
        <dbReference type="Proteomes" id="UP000035642"/>
    </source>
</evidence>
<dbReference type="SUPFAM" id="SSF52058">
    <property type="entry name" value="L domain-like"/>
    <property type="match status" value="1"/>
</dbReference>
<dbReference type="Proteomes" id="UP000035642">
    <property type="component" value="Unassembled WGS sequence"/>
</dbReference>
<dbReference type="InterPro" id="IPR057437">
    <property type="entry name" value="PIF1/LRR1_PH"/>
</dbReference>
<dbReference type="InterPro" id="IPR032675">
    <property type="entry name" value="LRR_dom_sf"/>
</dbReference>
<protein>
    <submittedName>
        <fullName evidence="4">Serine/threonine-protein kinase 11-interacting protein</fullName>
    </submittedName>
</protein>
<proteinExistence type="predicted"/>
<reference evidence="4" key="2">
    <citation type="submission" date="2017-02" db="UniProtKB">
        <authorList>
            <consortium name="WormBaseParasite"/>
        </authorList>
    </citation>
    <scope>IDENTIFICATION</scope>
</reference>